<evidence type="ECO:0000259" key="2">
    <source>
        <dbReference type="PROSITE" id="PS50937"/>
    </source>
</evidence>
<dbReference type="Gene3D" id="1.10.1660.10">
    <property type="match status" value="1"/>
</dbReference>
<sequence>MSKSPDAFRTISEVAEWLDTPAHVLRFWESKFSQVKPVKRAGGRRYYRPSDMLLLGGIKQLLHNDGLTIKGAQKVLSDKGIKAVSALSQPLETDEKATPLNDAGDTPARLDGAADQPEVEEAPFEEMSQPEPNVVPFQRTEVAAEKVVTSSEDTATPSGEDSLQPDLFGDMFADTKADDDVQVVEDDTPEEAPAALPDSTSVSEAPTSGILSLAARITKLSPDKASQIAPFVQELQSKLQHDNSSASV</sequence>
<dbReference type="InterPro" id="IPR000551">
    <property type="entry name" value="MerR-type_HTH_dom"/>
</dbReference>
<dbReference type="RefSeq" id="WP_103909914.1">
    <property type="nucleotide sequence ID" value="NZ_FNUZ01000002.1"/>
</dbReference>
<accession>A0A1H5WUZ8</accession>
<dbReference type="AlphaFoldDB" id="A0A1H5WUZ8"/>
<dbReference type="EMBL" id="FNUZ01000002">
    <property type="protein sequence ID" value="SEG02946.1"/>
    <property type="molecule type" value="Genomic_DNA"/>
</dbReference>
<feature type="region of interest" description="Disordered" evidence="1">
    <location>
        <begin position="87"/>
        <end position="170"/>
    </location>
</feature>
<organism evidence="3 4">
    <name type="scientific">Thalassococcus halodurans</name>
    <dbReference type="NCBI Taxonomy" id="373675"/>
    <lineage>
        <taxon>Bacteria</taxon>
        <taxon>Pseudomonadati</taxon>
        <taxon>Pseudomonadota</taxon>
        <taxon>Alphaproteobacteria</taxon>
        <taxon>Rhodobacterales</taxon>
        <taxon>Roseobacteraceae</taxon>
        <taxon>Thalassococcus</taxon>
    </lineage>
</organism>
<dbReference type="Proteomes" id="UP000236752">
    <property type="component" value="Unassembled WGS sequence"/>
</dbReference>
<reference evidence="3 4" key="1">
    <citation type="submission" date="2016-10" db="EMBL/GenBank/DDBJ databases">
        <authorList>
            <person name="de Groot N.N."/>
        </authorList>
    </citation>
    <scope>NUCLEOTIDE SEQUENCE [LARGE SCALE GENOMIC DNA]</scope>
    <source>
        <strain evidence="3 4">DSM 26915</strain>
    </source>
</reference>
<dbReference type="GO" id="GO:0003677">
    <property type="term" value="F:DNA binding"/>
    <property type="evidence" value="ECO:0007669"/>
    <property type="project" value="InterPro"/>
</dbReference>
<evidence type="ECO:0000313" key="3">
    <source>
        <dbReference type="EMBL" id="SEG02946.1"/>
    </source>
</evidence>
<dbReference type="GO" id="GO:0006355">
    <property type="term" value="P:regulation of DNA-templated transcription"/>
    <property type="evidence" value="ECO:0007669"/>
    <property type="project" value="InterPro"/>
</dbReference>
<keyword evidence="4" id="KW-1185">Reference proteome</keyword>
<proteinExistence type="predicted"/>
<name>A0A1H5WUZ8_9RHOB</name>
<feature type="compositionally biased region" description="Polar residues" evidence="1">
    <location>
        <begin position="148"/>
        <end position="161"/>
    </location>
</feature>
<protein>
    <submittedName>
        <fullName evidence="3">MerR HTH family regulatory protein</fullName>
    </submittedName>
</protein>
<dbReference type="OrthoDB" id="9810140at2"/>
<dbReference type="SMART" id="SM00422">
    <property type="entry name" value="HTH_MERR"/>
    <property type="match status" value="1"/>
</dbReference>
<dbReference type="Pfam" id="PF13411">
    <property type="entry name" value="MerR_1"/>
    <property type="match status" value="1"/>
</dbReference>
<feature type="compositionally biased region" description="Polar residues" evidence="1">
    <location>
        <begin position="198"/>
        <end position="207"/>
    </location>
</feature>
<feature type="region of interest" description="Disordered" evidence="1">
    <location>
        <begin position="186"/>
        <end position="207"/>
    </location>
</feature>
<evidence type="ECO:0000256" key="1">
    <source>
        <dbReference type="SAM" id="MobiDB-lite"/>
    </source>
</evidence>
<evidence type="ECO:0000313" key="4">
    <source>
        <dbReference type="Proteomes" id="UP000236752"/>
    </source>
</evidence>
<dbReference type="PROSITE" id="PS50937">
    <property type="entry name" value="HTH_MERR_2"/>
    <property type="match status" value="1"/>
</dbReference>
<dbReference type="SUPFAM" id="SSF46955">
    <property type="entry name" value="Putative DNA-binding domain"/>
    <property type="match status" value="1"/>
</dbReference>
<dbReference type="CDD" id="cd04765">
    <property type="entry name" value="HTH_MlrA-like_sg2"/>
    <property type="match status" value="1"/>
</dbReference>
<feature type="domain" description="HTH merR-type" evidence="2">
    <location>
        <begin position="10"/>
        <end position="78"/>
    </location>
</feature>
<gene>
    <name evidence="3" type="ORF">SAMN04488045_1590</name>
</gene>
<dbReference type="InterPro" id="IPR009061">
    <property type="entry name" value="DNA-bd_dom_put_sf"/>
</dbReference>